<accession>A0A2T4Q316</accession>
<sequence>MYKYKKRNPFSTQSSPVYDEGNRHIVDIQKIFRNPFQRIVSIVTLSLRFRRYELRNSAGEIVVEASAKSVLEGKHFELYYHDKDSTQKVLFDKKSSGTKDTYGIIKLNNRILNIYADENNQTHMKDAKLDRDIAYWKQVGDYAEIRGGEDRFFEDHKILCIAILHIFAVNHVYTRHKGWSMIGPPTI</sequence>
<organism evidence="2 3">
    <name type="scientific">Staphylococcus warneri</name>
    <dbReference type="NCBI Taxonomy" id="1292"/>
    <lineage>
        <taxon>Bacteria</taxon>
        <taxon>Bacillati</taxon>
        <taxon>Bacillota</taxon>
        <taxon>Bacilli</taxon>
        <taxon>Bacillales</taxon>
        <taxon>Staphylococcaceae</taxon>
        <taxon>Staphylococcus</taxon>
    </lineage>
</organism>
<evidence type="ECO:0000259" key="1">
    <source>
        <dbReference type="Pfam" id="PF23728"/>
    </source>
</evidence>
<dbReference type="EMBL" id="PZEV01000004">
    <property type="protein sequence ID" value="PTI52287.1"/>
    <property type="molecule type" value="Genomic_DNA"/>
</dbReference>
<dbReference type="STRING" id="1194526.A284_00990"/>
<dbReference type="RefSeq" id="WP_107533068.1">
    <property type="nucleotide sequence ID" value="NZ_PZEV01000004.1"/>
</dbReference>
<gene>
    <name evidence="2" type="ORF">BU085_02160</name>
</gene>
<dbReference type="Proteomes" id="UP000240717">
    <property type="component" value="Unassembled WGS sequence"/>
</dbReference>
<dbReference type="InterPro" id="IPR056944">
    <property type="entry name" value="Tubby_C-like"/>
</dbReference>
<name>A0A2T4Q316_STAWA</name>
<dbReference type="AlphaFoldDB" id="A0A2T4Q316"/>
<proteinExistence type="predicted"/>
<evidence type="ECO:0000313" key="2">
    <source>
        <dbReference type="EMBL" id="PTI52287.1"/>
    </source>
</evidence>
<feature type="domain" description="Tubby C-terminal" evidence="1">
    <location>
        <begin position="2"/>
        <end position="140"/>
    </location>
</feature>
<evidence type="ECO:0000313" key="3">
    <source>
        <dbReference type="Proteomes" id="UP000240717"/>
    </source>
</evidence>
<dbReference type="Pfam" id="PF23728">
    <property type="entry name" value="Tubby_C_like"/>
    <property type="match status" value="1"/>
</dbReference>
<reference evidence="2 3" key="1">
    <citation type="journal article" date="2016" name="Front. Microbiol.">
        <title>Comprehensive Phylogenetic Analysis of Bovine Non-aureus Staphylococci Species Based on Whole-Genome Sequencing.</title>
        <authorList>
            <person name="Naushad S."/>
            <person name="Barkema H.W."/>
            <person name="Luby C."/>
            <person name="Condas L.A."/>
            <person name="Nobrega D.B."/>
            <person name="Carson D.A."/>
            <person name="De Buck J."/>
        </authorList>
    </citation>
    <scope>NUCLEOTIDE SEQUENCE [LARGE SCALE GENOMIC DNA]</scope>
    <source>
        <strain evidence="2 3">SNUC 2993</strain>
    </source>
</reference>
<comment type="caution">
    <text evidence="2">The sequence shown here is derived from an EMBL/GenBank/DDBJ whole genome shotgun (WGS) entry which is preliminary data.</text>
</comment>
<protein>
    <recommendedName>
        <fullName evidence="1">Tubby C-terminal domain-containing protein</fullName>
    </recommendedName>
</protein>